<dbReference type="Gene3D" id="3.40.50.12030">
    <property type="entry name" value="Uncharacterised protein family UPF0261, NC domain"/>
    <property type="match status" value="1"/>
</dbReference>
<dbReference type="CDD" id="cd15488">
    <property type="entry name" value="Tm-1-like"/>
    <property type="match status" value="1"/>
</dbReference>
<evidence type="ECO:0000256" key="1">
    <source>
        <dbReference type="SAM" id="MobiDB-lite"/>
    </source>
</evidence>
<dbReference type="InterPro" id="IPR046348">
    <property type="entry name" value="SIS_dom_sf"/>
</dbReference>
<organism evidence="5 6">
    <name type="scientific">Hordeum vulgare subsp. vulgare</name>
    <name type="common">Domesticated barley</name>
    <dbReference type="NCBI Taxonomy" id="112509"/>
    <lineage>
        <taxon>Eukaryota</taxon>
        <taxon>Viridiplantae</taxon>
        <taxon>Streptophyta</taxon>
        <taxon>Embryophyta</taxon>
        <taxon>Tracheophyta</taxon>
        <taxon>Spermatophyta</taxon>
        <taxon>Magnoliopsida</taxon>
        <taxon>Liliopsida</taxon>
        <taxon>Poales</taxon>
        <taxon>Poaceae</taxon>
        <taxon>BOP clade</taxon>
        <taxon>Pooideae</taxon>
        <taxon>Triticodae</taxon>
        <taxon>Triticeae</taxon>
        <taxon>Hordeinae</taxon>
        <taxon>Hordeum</taxon>
    </lineage>
</organism>
<evidence type="ECO:0000259" key="4">
    <source>
        <dbReference type="Pfam" id="PF23189"/>
    </source>
</evidence>
<feature type="domain" description="UPF0261" evidence="4">
    <location>
        <begin position="226"/>
        <end position="443"/>
    </location>
</feature>
<dbReference type="EnsemblPlants" id="HORVU.MOREX.r3.7HG0677070.1">
    <property type="protein sequence ID" value="HORVU.MOREX.r3.7HG0677070.1"/>
    <property type="gene ID" value="HORVU.MOREX.r3.7HG0677070"/>
</dbReference>
<proteinExistence type="predicted"/>
<dbReference type="KEGG" id="hvg:123407351"/>
<dbReference type="PANTHER" id="PTHR31862">
    <property type="entry name" value="UPF0261 DOMAIN PROTEIN (AFU_ORTHOLOGUE AFUA_1G10120)"/>
    <property type="match status" value="1"/>
</dbReference>
<dbReference type="InterPro" id="IPR051353">
    <property type="entry name" value="Tobamovirus_resist_UPF0261"/>
</dbReference>
<dbReference type="InterPro" id="IPR013785">
    <property type="entry name" value="Aldolase_TIM"/>
</dbReference>
<reference evidence="6" key="1">
    <citation type="journal article" date="2012" name="Nature">
        <title>A physical, genetic and functional sequence assembly of the barley genome.</title>
        <authorList>
            <consortium name="The International Barley Genome Sequencing Consortium"/>
            <person name="Mayer K.F."/>
            <person name="Waugh R."/>
            <person name="Brown J.W."/>
            <person name="Schulman A."/>
            <person name="Langridge P."/>
            <person name="Platzer M."/>
            <person name="Fincher G.B."/>
            <person name="Muehlbauer G.J."/>
            <person name="Sato K."/>
            <person name="Close T.J."/>
            <person name="Wise R.P."/>
            <person name="Stein N."/>
        </authorList>
    </citation>
    <scope>NUCLEOTIDE SEQUENCE [LARGE SCALE GENOMIC DNA]</scope>
    <source>
        <strain evidence="6">cv. Morex</strain>
    </source>
</reference>
<protein>
    <recommendedName>
        <fullName evidence="7">TIM-barrel signal transduction protein</fullName>
    </recommendedName>
</protein>
<dbReference type="SMR" id="A0A8I6YML6"/>
<dbReference type="Gramene" id="HORVU.MOREX.r3.7HG0677070.1">
    <property type="protein sequence ID" value="HORVU.MOREX.r3.7HG0677070.1"/>
    <property type="gene ID" value="HORVU.MOREX.r3.7HG0677070"/>
</dbReference>
<dbReference type="Gramene" id="HORVU.MOREX.r2.7HG0561890.1">
    <property type="protein sequence ID" value="HORVU.MOREX.r2.7HG0561890.1"/>
    <property type="gene ID" value="HORVU.MOREX.r2.7HG0561890"/>
</dbReference>
<dbReference type="Gene3D" id="3.40.50.12020">
    <property type="entry name" value="Uncharacterised protein family UPF0261, NN domain"/>
    <property type="match status" value="1"/>
</dbReference>
<keyword evidence="6" id="KW-1185">Reference proteome</keyword>
<dbReference type="SUPFAM" id="SSF53697">
    <property type="entry name" value="SIS domain"/>
    <property type="match status" value="1"/>
</dbReference>
<feature type="domain" description="UPF0261" evidence="2">
    <location>
        <begin position="30"/>
        <end position="210"/>
    </location>
</feature>
<evidence type="ECO:0000259" key="2">
    <source>
        <dbReference type="Pfam" id="PF06792"/>
    </source>
</evidence>
<dbReference type="GO" id="GO:0097367">
    <property type="term" value="F:carbohydrate derivative binding"/>
    <property type="evidence" value="ECO:0007669"/>
    <property type="project" value="InterPro"/>
</dbReference>
<dbReference type="InterPro" id="IPR015813">
    <property type="entry name" value="Pyrv/PenolPyrv_kinase-like_dom"/>
</dbReference>
<name>A0A8I6YML6_HORVV</name>
<dbReference type="InterPro" id="IPR056778">
    <property type="entry name" value="UPF0261_C"/>
</dbReference>
<dbReference type="PANTHER" id="PTHR31862:SF1">
    <property type="entry name" value="UPF0261 DOMAIN PROTEIN (AFU_ORTHOLOGUE AFUA_1G10120)"/>
    <property type="match status" value="1"/>
</dbReference>
<feature type="compositionally biased region" description="Polar residues" evidence="1">
    <location>
        <begin position="467"/>
        <end position="479"/>
    </location>
</feature>
<accession>A0A8I6YML6</accession>
<dbReference type="NCBIfam" id="NF002674">
    <property type="entry name" value="PRK02399.1-2"/>
    <property type="match status" value="1"/>
</dbReference>
<reference evidence="5" key="3">
    <citation type="submission" date="2022-01" db="UniProtKB">
        <authorList>
            <consortium name="EnsemblPlants"/>
        </authorList>
    </citation>
    <scope>IDENTIFICATION</scope>
    <source>
        <strain evidence="5">subsp. vulgare</strain>
    </source>
</reference>
<dbReference type="InterPro" id="IPR044122">
    <property type="entry name" value="UPF0261_N"/>
</dbReference>
<dbReference type="Proteomes" id="UP000011116">
    <property type="component" value="Chromosome 7H"/>
</dbReference>
<dbReference type="AlphaFoldDB" id="A0A8I6YML6"/>
<evidence type="ECO:0008006" key="7">
    <source>
        <dbReference type="Google" id="ProtNLM"/>
    </source>
</evidence>
<dbReference type="OrthoDB" id="10264588at2759"/>
<sequence>MGRDPLPIRHGPPAELPISALLCSEAPAMEVLCIGTADTKLEELLFLAARLRSSLAASGPKVKVSIVDVSTTKTVPTQDSKDIAVIARDTVLSCYPDSSQQDLPDDRGEAIALMSKALQSFLKNRYEAGTLVAAVGLGGSGGTALIAPALRSLPLGVPKLIVSTVASGNTAPYVGTSDLVLFPSVVDICGINSVSRVILSNAASAVAGMVCGILMASSESDETDTKLTVGITMFGVTTPCANAVKDRLNKEGYETLVFHATGVGGKAMEELVRSGFIQGVLDITTTEVADHIVGGIMACDETRFDAAIDKKIPLVLSVGALDMVNFGAHDTIPAAFSDRKIHIHNEQISLMRTTVEENKKFAQFIAGKLNKSLSTVTVCLPQKGISAIDAPGMPFYDPEATSALLDELNTRLVKTENRQVKLLPYHINDPEFANALVDAFLSMDIKASNAITPKNNMVLPKQDTNEKVSSSGQKTSDSSIIWRPPVDYPDARPETLQMTKSILHRLKQQISEGIPVIGAGAGTGISAKFEEAGGVDLIVLYNSGRFRMAGRGSLAGLLPFADANAIVLEMANEVLPVVKEVPVLAGVCATDPFRRMDYFLKQLEAIGFCGVQNFPTVGLFDGNFRQNLEETGMGYSMEVEMISRAHSMGFLTTPYAFNPEEGAAMAKAGAHIVVAHMGLTTAGSIGAKTAATLNDSVARVQAIADAAVGVNPDIIVLCHGGPISGPREAEFVLKNTNRVHGFYGASSMERLPVEQAITNTMREYKRISLR</sequence>
<reference evidence="5" key="2">
    <citation type="submission" date="2020-10" db="EMBL/GenBank/DDBJ databases">
        <authorList>
            <person name="Scholz U."/>
            <person name="Mascher M."/>
            <person name="Fiebig A."/>
        </authorList>
    </citation>
    <scope>NUCLEOTIDE SEQUENCE [LARGE SCALE GENOMIC DNA]</scope>
    <source>
        <strain evidence="5">cv. Morex</strain>
    </source>
</reference>
<evidence type="ECO:0000313" key="6">
    <source>
        <dbReference type="Proteomes" id="UP000011116"/>
    </source>
</evidence>
<dbReference type="Pfam" id="PF09370">
    <property type="entry name" value="PEP_hydrolase"/>
    <property type="match status" value="1"/>
</dbReference>
<dbReference type="InterPro" id="IPR009215">
    <property type="entry name" value="TIM-br_IGPS-like"/>
</dbReference>
<dbReference type="Gene3D" id="3.20.20.70">
    <property type="entry name" value="Aldolase class I"/>
    <property type="match status" value="1"/>
</dbReference>
<dbReference type="Pfam" id="PF06792">
    <property type="entry name" value="UPF0261"/>
    <property type="match status" value="1"/>
</dbReference>
<evidence type="ECO:0000259" key="3">
    <source>
        <dbReference type="Pfam" id="PF09370"/>
    </source>
</evidence>
<dbReference type="RefSeq" id="XP_044956402.1">
    <property type="nucleotide sequence ID" value="XM_045100467.1"/>
</dbReference>
<dbReference type="GeneID" id="123407351"/>
<gene>
    <name evidence="5" type="primary">LOC123407351</name>
</gene>
<feature type="region of interest" description="Disordered" evidence="1">
    <location>
        <begin position="461"/>
        <end position="484"/>
    </location>
</feature>
<evidence type="ECO:0000313" key="5">
    <source>
        <dbReference type="EnsemblPlants" id="HORVU.MOREX.r3.7HG0677070.1"/>
    </source>
</evidence>
<feature type="domain" description="TIM-barrel" evidence="3">
    <location>
        <begin position="502"/>
        <end position="767"/>
    </location>
</feature>
<dbReference type="SUPFAM" id="SSF51621">
    <property type="entry name" value="Phosphoenolpyruvate/pyruvate domain"/>
    <property type="match status" value="1"/>
</dbReference>
<dbReference type="GO" id="GO:0003824">
    <property type="term" value="F:catalytic activity"/>
    <property type="evidence" value="ECO:0007669"/>
    <property type="project" value="InterPro"/>
</dbReference>
<dbReference type="GO" id="GO:1901135">
    <property type="term" value="P:carbohydrate derivative metabolic process"/>
    <property type="evidence" value="ECO:0007669"/>
    <property type="project" value="InterPro"/>
</dbReference>
<dbReference type="Pfam" id="PF23189">
    <property type="entry name" value="UPF0261_C"/>
    <property type="match status" value="1"/>
</dbReference>